<comment type="similarity">
    <text evidence="1">Belongs to the OsmC/Ohr family.</text>
</comment>
<accession>A0A840F0Q2</accession>
<dbReference type="NCBIfam" id="TIGR03561">
    <property type="entry name" value="organ_hyd_perox"/>
    <property type="match status" value="1"/>
</dbReference>
<keyword evidence="3" id="KW-1185">Reference proteome</keyword>
<evidence type="ECO:0000313" key="2">
    <source>
        <dbReference type="EMBL" id="MBB4119844.1"/>
    </source>
</evidence>
<dbReference type="Gene3D" id="2.20.25.10">
    <property type="match status" value="1"/>
</dbReference>
<dbReference type="InterPro" id="IPR019953">
    <property type="entry name" value="OHR"/>
</dbReference>
<dbReference type="Gene3D" id="3.30.300.20">
    <property type="match status" value="1"/>
</dbReference>
<dbReference type="PANTHER" id="PTHR33797">
    <property type="entry name" value="ORGANIC HYDROPEROXIDE RESISTANCE PROTEIN-LIKE"/>
    <property type="match status" value="1"/>
</dbReference>
<dbReference type="AlphaFoldDB" id="A0A840F0Q2"/>
<dbReference type="InterPro" id="IPR015946">
    <property type="entry name" value="KH_dom-like_a/b"/>
</dbReference>
<evidence type="ECO:0000256" key="1">
    <source>
        <dbReference type="ARBA" id="ARBA00007378"/>
    </source>
</evidence>
<dbReference type="Pfam" id="PF02566">
    <property type="entry name" value="OsmC"/>
    <property type="match status" value="1"/>
</dbReference>
<dbReference type="GO" id="GO:0006979">
    <property type="term" value="P:response to oxidative stress"/>
    <property type="evidence" value="ECO:0007669"/>
    <property type="project" value="InterPro"/>
</dbReference>
<evidence type="ECO:0000313" key="3">
    <source>
        <dbReference type="Proteomes" id="UP000553034"/>
    </source>
</evidence>
<comment type="caution">
    <text evidence="2">The sequence shown here is derived from an EMBL/GenBank/DDBJ whole genome shotgun (WGS) entry which is preliminary data.</text>
</comment>
<name>A0A840F0Q2_9FLAO</name>
<dbReference type="Proteomes" id="UP000553034">
    <property type="component" value="Unassembled WGS sequence"/>
</dbReference>
<dbReference type="SUPFAM" id="SSF82784">
    <property type="entry name" value="OsmC-like"/>
    <property type="match status" value="1"/>
</dbReference>
<protein>
    <submittedName>
        <fullName evidence="2">Ohr subfamily peroxiredoxin</fullName>
    </submittedName>
</protein>
<dbReference type="PANTHER" id="PTHR33797:SF2">
    <property type="entry name" value="ORGANIC HYDROPEROXIDE RESISTANCE PROTEIN-LIKE"/>
    <property type="match status" value="1"/>
</dbReference>
<organism evidence="2 3">
    <name type="scientific">Mesonia hippocampi</name>
    <dbReference type="NCBI Taxonomy" id="1628250"/>
    <lineage>
        <taxon>Bacteria</taxon>
        <taxon>Pseudomonadati</taxon>
        <taxon>Bacteroidota</taxon>
        <taxon>Flavobacteriia</taxon>
        <taxon>Flavobacteriales</taxon>
        <taxon>Flavobacteriaceae</taxon>
        <taxon>Mesonia</taxon>
    </lineage>
</organism>
<reference evidence="2 3" key="1">
    <citation type="submission" date="2020-08" db="EMBL/GenBank/DDBJ databases">
        <title>Genomic Encyclopedia of Type Strains, Phase IV (KMG-IV): sequencing the most valuable type-strain genomes for metagenomic binning, comparative biology and taxonomic classification.</title>
        <authorList>
            <person name="Goeker M."/>
        </authorList>
    </citation>
    <scope>NUCLEOTIDE SEQUENCE [LARGE SCALE GENOMIC DNA]</scope>
    <source>
        <strain evidence="2 3">DSM 29568</strain>
    </source>
</reference>
<gene>
    <name evidence="2" type="ORF">GGR32_002155</name>
</gene>
<sequence>MKTLYTAKTTAKGGRNGSVKTDDGILDMDLSVPEGMGGKGGNGTNPEQLFGGAYAACFGGALQAIAGDLDLGDFSVTASVSFNAEAANEFVLSVILDAYLPTLSIEKGEELVNKAHEICPFSKATRDNIDVTLNLLVDEA</sequence>
<dbReference type="RefSeq" id="WP_183478186.1">
    <property type="nucleotide sequence ID" value="NZ_JACIFO010000011.1"/>
</dbReference>
<proteinExistence type="inferred from homology"/>
<dbReference type="EMBL" id="JACIFO010000011">
    <property type="protein sequence ID" value="MBB4119844.1"/>
    <property type="molecule type" value="Genomic_DNA"/>
</dbReference>
<dbReference type="InterPro" id="IPR036102">
    <property type="entry name" value="OsmC/Ohrsf"/>
</dbReference>
<dbReference type="InterPro" id="IPR003718">
    <property type="entry name" value="OsmC/Ohr_fam"/>
</dbReference>